<dbReference type="InterPro" id="IPR016187">
    <property type="entry name" value="CTDL_fold"/>
</dbReference>
<organism evidence="3 4">
    <name type="scientific">Anabarilius grahami</name>
    <name type="common">Kanglang fish</name>
    <name type="synonym">Barilius grahami</name>
    <dbReference type="NCBI Taxonomy" id="495550"/>
    <lineage>
        <taxon>Eukaryota</taxon>
        <taxon>Metazoa</taxon>
        <taxon>Chordata</taxon>
        <taxon>Craniata</taxon>
        <taxon>Vertebrata</taxon>
        <taxon>Euteleostomi</taxon>
        <taxon>Actinopterygii</taxon>
        <taxon>Neopterygii</taxon>
        <taxon>Teleostei</taxon>
        <taxon>Ostariophysi</taxon>
        <taxon>Cypriniformes</taxon>
        <taxon>Xenocyprididae</taxon>
        <taxon>Xenocypridinae</taxon>
        <taxon>Xenocypridinae incertae sedis</taxon>
        <taxon>Anabarilius</taxon>
    </lineage>
</organism>
<dbReference type="Pfam" id="PF00059">
    <property type="entry name" value="Lectin_C"/>
    <property type="match status" value="1"/>
</dbReference>
<evidence type="ECO:0000313" key="4">
    <source>
        <dbReference type="Proteomes" id="UP000281406"/>
    </source>
</evidence>
<dbReference type="PANTHER" id="PTHR45710">
    <property type="entry name" value="C-TYPE LECTIN DOMAIN-CONTAINING PROTEIN 180"/>
    <property type="match status" value="1"/>
</dbReference>
<gene>
    <name evidence="3" type="ORF">DPX16_0262</name>
</gene>
<comment type="caution">
    <text evidence="3">The sequence shown here is derived from an EMBL/GenBank/DDBJ whole genome shotgun (WGS) entry which is preliminary data.</text>
</comment>
<dbReference type="Gene3D" id="3.10.100.10">
    <property type="entry name" value="Mannose-Binding Protein A, subunit A"/>
    <property type="match status" value="1"/>
</dbReference>
<evidence type="ECO:0000256" key="1">
    <source>
        <dbReference type="ARBA" id="ARBA00004401"/>
    </source>
</evidence>
<accession>A0A3N0XIX7</accession>
<reference evidence="3 4" key="1">
    <citation type="submission" date="2018-10" db="EMBL/GenBank/DDBJ databases">
        <title>Genome assembly for a Yunnan-Guizhou Plateau 3E fish, Anabarilius grahami (Regan), and its evolutionary and genetic applications.</title>
        <authorList>
            <person name="Jiang W."/>
        </authorList>
    </citation>
    <scope>NUCLEOTIDE SEQUENCE [LARGE SCALE GENOMIC DNA]</scope>
    <source>
        <strain evidence="3">AG-KIZ</strain>
        <tissue evidence="3">Muscle</tissue>
    </source>
</reference>
<evidence type="ECO:0000259" key="2">
    <source>
        <dbReference type="PROSITE" id="PS50041"/>
    </source>
</evidence>
<dbReference type="SMART" id="SM00034">
    <property type="entry name" value="CLECT"/>
    <property type="match status" value="1"/>
</dbReference>
<dbReference type="InterPro" id="IPR050828">
    <property type="entry name" value="C-type_lectin/matrix_domain"/>
</dbReference>
<dbReference type="PANTHER" id="PTHR45710:SF8">
    <property type="entry name" value="RERATING FAMILY MEMBER 4"/>
    <property type="match status" value="1"/>
</dbReference>
<keyword evidence="4" id="KW-1185">Reference proteome</keyword>
<dbReference type="GO" id="GO:0030246">
    <property type="term" value="F:carbohydrate binding"/>
    <property type="evidence" value="ECO:0007669"/>
    <property type="project" value="UniProtKB-KW"/>
</dbReference>
<feature type="domain" description="C-type lectin" evidence="2">
    <location>
        <begin position="47"/>
        <end position="122"/>
    </location>
</feature>
<proteinExistence type="predicted"/>
<dbReference type="Proteomes" id="UP000281406">
    <property type="component" value="Unassembled WGS sequence"/>
</dbReference>
<dbReference type="InterPro" id="IPR001304">
    <property type="entry name" value="C-type_lectin-like"/>
</dbReference>
<evidence type="ECO:0000313" key="3">
    <source>
        <dbReference type="EMBL" id="ROI28679.1"/>
    </source>
</evidence>
<sequence length="122" mass="13674">MEMMTGISTDNIYQNDDVTSGKFEKETTDCNATRIQSSELTDGWTYYQSSLYFISSETKSWNESRRYCRDRGADLIIINNTTEQGFVNRISGNISGNTGVWIGLSEADGGWKWVDGSAPNSE</sequence>
<dbReference type="SUPFAM" id="SSF56436">
    <property type="entry name" value="C-type lectin-like"/>
    <property type="match status" value="1"/>
</dbReference>
<keyword evidence="3" id="KW-0430">Lectin</keyword>
<dbReference type="GO" id="GO:0005886">
    <property type="term" value="C:plasma membrane"/>
    <property type="evidence" value="ECO:0007669"/>
    <property type="project" value="UniProtKB-SubCell"/>
</dbReference>
<comment type="subcellular location">
    <subcellularLocation>
        <location evidence="1">Cell membrane</location>
        <topology evidence="1">Single-pass type II membrane protein</topology>
    </subcellularLocation>
</comment>
<protein>
    <submittedName>
        <fullName evidence="3">C-type lectin domain family 10 member A</fullName>
    </submittedName>
</protein>
<dbReference type="AlphaFoldDB" id="A0A3N0XIX7"/>
<dbReference type="PROSITE" id="PS50041">
    <property type="entry name" value="C_TYPE_LECTIN_2"/>
    <property type="match status" value="1"/>
</dbReference>
<dbReference type="InterPro" id="IPR016186">
    <property type="entry name" value="C-type_lectin-like/link_sf"/>
</dbReference>
<dbReference type="EMBL" id="RJVU01072953">
    <property type="protein sequence ID" value="ROI28679.1"/>
    <property type="molecule type" value="Genomic_DNA"/>
</dbReference>
<name>A0A3N0XIX7_ANAGA</name>
<dbReference type="OrthoDB" id="8950604at2759"/>